<dbReference type="PANTHER" id="PTHR43682">
    <property type="entry name" value="LACTATE UTILIZATION PROTEIN C"/>
    <property type="match status" value="1"/>
</dbReference>
<gene>
    <name evidence="2" type="ORF">GCM10023216_02070</name>
</gene>
<protein>
    <submittedName>
        <fullName evidence="2">LUD domain-containing protein</fullName>
    </submittedName>
</protein>
<evidence type="ECO:0000313" key="3">
    <source>
        <dbReference type="Proteomes" id="UP001500956"/>
    </source>
</evidence>
<dbReference type="Pfam" id="PF02589">
    <property type="entry name" value="LUD_dom"/>
    <property type="match status" value="1"/>
</dbReference>
<evidence type="ECO:0000259" key="1">
    <source>
        <dbReference type="Pfam" id="PF02589"/>
    </source>
</evidence>
<dbReference type="PANTHER" id="PTHR43682:SF1">
    <property type="entry name" value="LACTATE UTILIZATION PROTEIN C"/>
    <property type="match status" value="1"/>
</dbReference>
<dbReference type="EMBL" id="BAABID010000002">
    <property type="protein sequence ID" value="GAA4717604.1"/>
    <property type="molecule type" value="Genomic_DNA"/>
</dbReference>
<name>A0ABP8XYY8_9MICO</name>
<reference evidence="3" key="1">
    <citation type="journal article" date="2019" name="Int. J. Syst. Evol. Microbiol.">
        <title>The Global Catalogue of Microorganisms (GCM) 10K type strain sequencing project: providing services to taxonomists for standard genome sequencing and annotation.</title>
        <authorList>
            <consortium name="The Broad Institute Genomics Platform"/>
            <consortium name="The Broad Institute Genome Sequencing Center for Infectious Disease"/>
            <person name="Wu L."/>
            <person name="Ma J."/>
        </authorList>
    </citation>
    <scope>NUCLEOTIDE SEQUENCE [LARGE SCALE GENOMIC DNA]</scope>
    <source>
        <strain evidence="3">JCM 18063</strain>
    </source>
</reference>
<dbReference type="InterPro" id="IPR037171">
    <property type="entry name" value="NagB/RpiA_transferase-like"/>
</dbReference>
<keyword evidence="3" id="KW-1185">Reference proteome</keyword>
<proteinExistence type="predicted"/>
<accession>A0ABP8XYY8</accession>
<feature type="domain" description="LUD" evidence="1">
    <location>
        <begin position="55"/>
        <end position="235"/>
    </location>
</feature>
<dbReference type="InterPro" id="IPR003741">
    <property type="entry name" value="LUD_dom"/>
</dbReference>
<organism evidence="2 3">
    <name type="scientific">Isoptericola chiayiensis</name>
    <dbReference type="NCBI Taxonomy" id="579446"/>
    <lineage>
        <taxon>Bacteria</taxon>
        <taxon>Bacillati</taxon>
        <taxon>Actinomycetota</taxon>
        <taxon>Actinomycetes</taxon>
        <taxon>Micrococcales</taxon>
        <taxon>Promicromonosporaceae</taxon>
        <taxon>Isoptericola</taxon>
    </lineage>
</organism>
<comment type="caution">
    <text evidence="2">The sequence shown here is derived from an EMBL/GenBank/DDBJ whole genome shotgun (WGS) entry which is preliminary data.</text>
</comment>
<dbReference type="Gene3D" id="3.40.50.10420">
    <property type="entry name" value="NagB/RpiA/CoA transferase-like"/>
    <property type="match status" value="1"/>
</dbReference>
<sequence length="237" mass="24750">MSARDDVLNRVRAALGQPGVGTTAAGAVGATPADVQVPREYRSAGEHSPGSAAVVEQLVDRLVDYKAHVHEVTAAELPDRVAELLVAPEQAVPESEAAGGSVVVPSGLDEAWLGALPSDVVVHRDVPDSPLSALALDEVDAVLTAARVACSETGTIVLDGERDQGRRAISLVPDVHLCVVRTDQVVQTLPEAVRILADHPGRPQTWISGPSATSDIELDRVEGVHGPRTLHVLLLAT</sequence>
<dbReference type="RefSeq" id="WP_172151903.1">
    <property type="nucleotide sequence ID" value="NZ_BAABID010000002.1"/>
</dbReference>
<evidence type="ECO:0000313" key="2">
    <source>
        <dbReference type="EMBL" id="GAA4717604.1"/>
    </source>
</evidence>
<dbReference type="Proteomes" id="UP001500956">
    <property type="component" value="Unassembled WGS sequence"/>
</dbReference>
<dbReference type="SUPFAM" id="SSF100950">
    <property type="entry name" value="NagB/RpiA/CoA transferase-like"/>
    <property type="match status" value="1"/>
</dbReference>
<dbReference type="InterPro" id="IPR024185">
    <property type="entry name" value="FTHF_cligase-like_sf"/>
</dbReference>